<dbReference type="EC" id="2.7.13.3" evidence="3"/>
<protein>
    <recommendedName>
        <fullName evidence="3">histidine kinase</fullName>
        <ecNumber evidence="3">2.7.13.3</ecNumber>
    </recommendedName>
</protein>
<dbReference type="RefSeq" id="WP_106592177.1">
    <property type="nucleotide sequence ID" value="NZ_PYGI01000015.1"/>
</dbReference>
<feature type="domain" description="Histidine kinase" evidence="11">
    <location>
        <begin position="247"/>
        <end position="448"/>
    </location>
</feature>
<dbReference type="SMART" id="SM00387">
    <property type="entry name" value="HATPase_c"/>
    <property type="match status" value="1"/>
</dbReference>
<dbReference type="SUPFAM" id="SSF55874">
    <property type="entry name" value="ATPase domain of HSP90 chaperone/DNA topoisomerase II/histidine kinase"/>
    <property type="match status" value="1"/>
</dbReference>
<keyword evidence="9 10" id="KW-0472">Membrane</keyword>
<comment type="caution">
    <text evidence="12">The sequence shown here is derived from an EMBL/GenBank/DDBJ whole genome shotgun (WGS) entry which is preliminary data.</text>
</comment>
<evidence type="ECO:0000256" key="8">
    <source>
        <dbReference type="ARBA" id="ARBA00022989"/>
    </source>
</evidence>
<dbReference type="OrthoDB" id="9809567at2"/>
<proteinExistence type="predicted"/>
<evidence type="ECO:0000256" key="1">
    <source>
        <dbReference type="ARBA" id="ARBA00000085"/>
    </source>
</evidence>
<dbReference type="AlphaFoldDB" id="A0A2P8ETS3"/>
<keyword evidence="8 10" id="KW-1133">Transmembrane helix</keyword>
<evidence type="ECO:0000256" key="5">
    <source>
        <dbReference type="ARBA" id="ARBA00022679"/>
    </source>
</evidence>
<accession>A0A2P8ETS3</accession>
<dbReference type="EMBL" id="PYGI01000015">
    <property type="protein sequence ID" value="PSL12854.1"/>
    <property type="molecule type" value="Genomic_DNA"/>
</dbReference>
<name>A0A2P8ETS3_9GAMM</name>
<evidence type="ECO:0000256" key="9">
    <source>
        <dbReference type="ARBA" id="ARBA00023136"/>
    </source>
</evidence>
<dbReference type="GO" id="GO:0005886">
    <property type="term" value="C:plasma membrane"/>
    <property type="evidence" value="ECO:0007669"/>
    <property type="project" value="TreeGrafter"/>
</dbReference>
<reference evidence="12 13" key="1">
    <citation type="submission" date="2018-03" db="EMBL/GenBank/DDBJ databases">
        <title>Genomic Encyclopedia of Archaeal and Bacterial Type Strains, Phase II (KMG-II): from individual species to whole genera.</title>
        <authorList>
            <person name="Goeker M."/>
        </authorList>
    </citation>
    <scope>NUCLEOTIDE SEQUENCE [LARGE SCALE GENOMIC DNA]</scope>
    <source>
        <strain evidence="12 13">DSM 17586</strain>
    </source>
</reference>
<keyword evidence="13" id="KW-1185">Reference proteome</keyword>
<evidence type="ECO:0000313" key="13">
    <source>
        <dbReference type="Proteomes" id="UP000242133"/>
    </source>
</evidence>
<dbReference type="Proteomes" id="UP000242133">
    <property type="component" value="Unassembled WGS sequence"/>
</dbReference>
<evidence type="ECO:0000256" key="3">
    <source>
        <dbReference type="ARBA" id="ARBA00012438"/>
    </source>
</evidence>
<sequence>MKATERKRHSRSLEQRIRQQLFWVLLLVMAALLALVHVGVGRLTQDFVLSRLQHDADSLIAALELTPDGWTLAADRLPDVYQRVHSGHYYQLQSDGVMLRSRSLWDQQPNTVRLSVGDSLRGLEPGISGQRWLMWQQGFSKQGQNFSLWIAEDIAPLQREQLGFERYLLLLVALTVPALLLLQRRILRRGFARLQPLQQALETRQAGGVAELPTDVPSEVKPLVSAIEQLLQRSDEQIRRSRTALGNLAHELKRPLQQLQWLADQVPETEAEQVRQLYQQLHHRVERELRRARIAGSPSPGRQFRPCEEIPHLVTLLSRIGSDEIDFDGDWPDVAMPFDRDDMLELLGNLLDNAWRHAHQRVRLQIDAPTLTQPHWHIRVEDDGNGVPEQQLAQLAQRGLRLDEQAGEGSGLGLSICTAIVESYTGELSFEGAEIGGLRVEVELPAHRSAE</sequence>
<dbReference type="InterPro" id="IPR050428">
    <property type="entry name" value="TCS_sensor_his_kinase"/>
</dbReference>
<dbReference type="PROSITE" id="PS50109">
    <property type="entry name" value="HIS_KIN"/>
    <property type="match status" value="1"/>
</dbReference>
<comment type="catalytic activity">
    <reaction evidence="1">
        <text>ATP + protein L-histidine = ADP + protein N-phospho-L-histidine.</text>
        <dbReference type="EC" id="2.7.13.3"/>
    </reaction>
</comment>
<dbReference type="InterPro" id="IPR004358">
    <property type="entry name" value="Sig_transdc_His_kin-like_C"/>
</dbReference>
<dbReference type="InterPro" id="IPR003594">
    <property type="entry name" value="HATPase_dom"/>
</dbReference>
<keyword evidence="7 12" id="KW-0418">Kinase</keyword>
<gene>
    <name evidence="12" type="ORF">CLV44_11523</name>
</gene>
<dbReference type="Gene3D" id="3.30.565.10">
    <property type="entry name" value="Histidine kinase-like ATPase, C-terminal domain"/>
    <property type="match status" value="1"/>
</dbReference>
<dbReference type="PANTHER" id="PTHR45436:SF5">
    <property type="entry name" value="SENSOR HISTIDINE KINASE TRCS"/>
    <property type="match status" value="1"/>
</dbReference>
<organism evidence="12 13">
    <name type="scientific">Marinobacterium halophilum</name>
    <dbReference type="NCBI Taxonomy" id="267374"/>
    <lineage>
        <taxon>Bacteria</taxon>
        <taxon>Pseudomonadati</taxon>
        <taxon>Pseudomonadota</taxon>
        <taxon>Gammaproteobacteria</taxon>
        <taxon>Oceanospirillales</taxon>
        <taxon>Oceanospirillaceae</taxon>
        <taxon>Marinobacterium</taxon>
    </lineage>
</organism>
<evidence type="ECO:0000256" key="7">
    <source>
        <dbReference type="ARBA" id="ARBA00022777"/>
    </source>
</evidence>
<keyword evidence="5" id="KW-0808">Transferase</keyword>
<feature type="transmembrane region" description="Helical" evidence="10">
    <location>
        <begin position="21"/>
        <end position="40"/>
    </location>
</feature>
<dbReference type="PANTHER" id="PTHR45436">
    <property type="entry name" value="SENSOR HISTIDINE KINASE YKOH"/>
    <property type="match status" value="1"/>
</dbReference>
<dbReference type="InterPro" id="IPR005467">
    <property type="entry name" value="His_kinase_dom"/>
</dbReference>
<evidence type="ECO:0000256" key="4">
    <source>
        <dbReference type="ARBA" id="ARBA00022553"/>
    </source>
</evidence>
<keyword evidence="4" id="KW-0597">Phosphoprotein</keyword>
<keyword evidence="6 10" id="KW-0812">Transmembrane</keyword>
<dbReference type="GO" id="GO:0000155">
    <property type="term" value="F:phosphorelay sensor kinase activity"/>
    <property type="evidence" value="ECO:0007669"/>
    <property type="project" value="InterPro"/>
</dbReference>
<dbReference type="Pfam" id="PF02518">
    <property type="entry name" value="HATPase_c"/>
    <property type="match status" value="1"/>
</dbReference>
<evidence type="ECO:0000313" key="12">
    <source>
        <dbReference type="EMBL" id="PSL12854.1"/>
    </source>
</evidence>
<dbReference type="Gene3D" id="1.10.287.130">
    <property type="match status" value="1"/>
</dbReference>
<dbReference type="InterPro" id="IPR036890">
    <property type="entry name" value="HATPase_C_sf"/>
</dbReference>
<dbReference type="PRINTS" id="PR00344">
    <property type="entry name" value="BCTRLSENSOR"/>
</dbReference>
<evidence type="ECO:0000256" key="10">
    <source>
        <dbReference type="SAM" id="Phobius"/>
    </source>
</evidence>
<comment type="subcellular location">
    <subcellularLocation>
        <location evidence="2">Membrane</location>
    </subcellularLocation>
</comment>
<dbReference type="InterPro" id="IPR036097">
    <property type="entry name" value="HisK_dim/P_sf"/>
</dbReference>
<evidence type="ECO:0000256" key="6">
    <source>
        <dbReference type="ARBA" id="ARBA00022692"/>
    </source>
</evidence>
<evidence type="ECO:0000256" key="2">
    <source>
        <dbReference type="ARBA" id="ARBA00004370"/>
    </source>
</evidence>
<evidence type="ECO:0000259" key="11">
    <source>
        <dbReference type="PROSITE" id="PS50109"/>
    </source>
</evidence>
<dbReference type="SUPFAM" id="SSF47384">
    <property type="entry name" value="Homodimeric domain of signal transducing histidine kinase"/>
    <property type="match status" value="1"/>
</dbReference>